<gene>
    <name evidence="5" type="ORF">G8S53_02735</name>
</gene>
<dbReference type="Gene3D" id="1.10.260.40">
    <property type="entry name" value="lambda repressor-like DNA-binding domains"/>
    <property type="match status" value="1"/>
</dbReference>
<reference evidence="5" key="1">
    <citation type="submission" date="2020-02" db="EMBL/GenBank/DDBJ databases">
        <authorList>
            <person name="Fillo S."/>
            <person name="Giordani F."/>
            <person name="Tonon E."/>
            <person name="Drigo I."/>
            <person name="Anselmo A."/>
            <person name="Fortunato A."/>
            <person name="Bano L."/>
            <person name="Lista F."/>
        </authorList>
    </citation>
    <scope>NUCLEOTIDE SEQUENCE</scope>
    <source>
        <strain evidence="5">IZSVe-TV_9877_3_12</strain>
    </source>
</reference>
<dbReference type="PANTHER" id="PTHR46797:SF23">
    <property type="entry name" value="HTH-TYPE TRANSCRIPTIONAL REGULATOR SUTR"/>
    <property type="match status" value="1"/>
</dbReference>
<keyword evidence="1" id="KW-0805">Transcription regulation</keyword>
<dbReference type="GO" id="GO:0003700">
    <property type="term" value="F:DNA-binding transcription factor activity"/>
    <property type="evidence" value="ECO:0007669"/>
    <property type="project" value="TreeGrafter"/>
</dbReference>
<organism evidence="5 6">
    <name type="scientific">Clostridium botulinum C</name>
    <dbReference type="NCBI Taxonomy" id="36828"/>
    <lineage>
        <taxon>Bacteria</taxon>
        <taxon>Bacillati</taxon>
        <taxon>Bacillota</taxon>
        <taxon>Clostridia</taxon>
        <taxon>Eubacteriales</taxon>
        <taxon>Clostridiaceae</taxon>
        <taxon>Clostridium</taxon>
    </lineage>
</organism>
<evidence type="ECO:0000313" key="6">
    <source>
        <dbReference type="Proteomes" id="UP000813637"/>
    </source>
</evidence>
<dbReference type="SMART" id="SM00530">
    <property type="entry name" value="HTH_XRE"/>
    <property type="match status" value="1"/>
</dbReference>
<dbReference type="GO" id="GO:0005829">
    <property type="term" value="C:cytosol"/>
    <property type="evidence" value="ECO:0007669"/>
    <property type="project" value="TreeGrafter"/>
</dbReference>
<dbReference type="Pfam" id="PF01381">
    <property type="entry name" value="HTH_3"/>
    <property type="match status" value="1"/>
</dbReference>
<dbReference type="AlphaFoldDB" id="A0A9Q3V8A9"/>
<reference evidence="5" key="2">
    <citation type="journal article" date="2021" name="Microorganisms">
        <title>Extensive Genome Exploration of Clostridium botulinum Group III Field Strains.</title>
        <authorList>
            <person name="Fillo S."/>
            <person name="Giordani F."/>
            <person name="Tonon E."/>
            <person name="Drigo I."/>
            <person name="Anselmo A."/>
            <person name="Fortunato A."/>
            <person name="Lista F."/>
            <person name="Bano L."/>
        </authorList>
    </citation>
    <scope>NUCLEOTIDE SEQUENCE</scope>
    <source>
        <strain evidence="5">IZSVe-TV_9877_3_12</strain>
    </source>
</reference>
<dbReference type="Proteomes" id="UP000813637">
    <property type="component" value="Unassembled WGS sequence"/>
</dbReference>
<name>A0A9Q3V8A9_CLOBO</name>
<dbReference type="RefSeq" id="WP_003380114.1">
    <property type="nucleotide sequence ID" value="NZ_JAAMYB010000001.1"/>
</dbReference>
<evidence type="ECO:0000256" key="1">
    <source>
        <dbReference type="ARBA" id="ARBA00023015"/>
    </source>
</evidence>
<evidence type="ECO:0000313" key="5">
    <source>
        <dbReference type="EMBL" id="MCD3194205.1"/>
    </source>
</evidence>
<dbReference type="InterPro" id="IPR050807">
    <property type="entry name" value="TransReg_Diox_bact_type"/>
</dbReference>
<dbReference type="CDD" id="cd00093">
    <property type="entry name" value="HTH_XRE"/>
    <property type="match status" value="1"/>
</dbReference>
<dbReference type="InterPro" id="IPR010982">
    <property type="entry name" value="Lambda_DNA-bd_dom_sf"/>
</dbReference>
<dbReference type="EMBL" id="JAAMYB010000001">
    <property type="protein sequence ID" value="MCD3194205.1"/>
    <property type="molecule type" value="Genomic_DNA"/>
</dbReference>
<dbReference type="SUPFAM" id="SSF47413">
    <property type="entry name" value="lambda repressor-like DNA-binding domains"/>
    <property type="match status" value="1"/>
</dbReference>
<dbReference type="InterPro" id="IPR001387">
    <property type="entry name" value="Cro/C1-type_HTH"/>
</dbReference>
<dbReference type="PROSITE" id="PS50943">
    <property type="entry name" value="HTH_CROC1"/>
    <property type="match status" value="1"/>
</dbReference>
<keyword evidence="2" id="KW-0238">DNA-binding</keyword>
<dbReference type="PANTHER" id="PTHR46797">
    <property type="entry name" value="HTH-TYPE TRANSCRIPTIONAL REGULATOR"/>
    <property type="match status" value="1"/>
</dbReference>
<evidence type="ECO:0000256" key="2">
    <source>
        <dbReference type="ARBA" id="ARBA00023125"/>
    </source>
</evidence>
<comment type="caution">
    <text evidence="5">The sequence shown here is derived from an EMBL/GenBank/DDBJ whole genome shotgun (WGS) entry which is preliminary data.</text>
</comment>
<evidence type="ECO:0000259" key="4">
    <source>
        <dbReference type="PROSITE" id="PS50943"/>
    </source>
</evidence>
<sequence>MKKHKINIKKYRRKMLLSQNKLARRIEISQSYLSAVEREEKSPTLRMLYKISDELNVCPRLLIQCKIDCKNCIKKYKCKCEDD</sequence>
<protein>
    <submittedName>
        <fullName evidence="5">Helix-turn-helix transcriptional regulator</fullName>
    </submittedName>
</protein>
<accession>A0A9Q3V8A9</accession>
<proteinExistence type="predicted"/>
<keyword evidence="3" id="KW-0804">Transcription</keyword>
<feature type="domain" description="HTH cro/C1-type" evidence="4">
    <location>
        <begin position="8"/>
        <end position="62"/>
    </location>
</feature>
<dbReference type="GO" id="GO:0003677">
    <property type="term" value="F:DNA binding"/>
    <property type="evidence" value="ECO:0007669"/>
    <property type="project" value="UniProtKB-KW"/>
</dbReference>
<evidence type="ECO:0000256" key="3">
    <source>
        <dbReference type="ARBA" id="ARBA00023163"/>
    </source>
</evidence>